<reference evidence="2" key="1">
    <citation type="journal article" date="2014" name="Int. J. Syst. Evol. Microbiol.">
        <title>Complete genome sequence of Corynebacterium casei LMG S-19264T (=DSM 44701T), isolated from a smear-ripened cheese.</title>
        <authorList>
            <consortium name="US DOE Joint Genome Institute (JGI-PGF)"/>
            <person name="Walter F."/>
            <person name="Albersmeier A."/>
            <person name="Kalinowski J."/>
            <person name="Ruckert C."/>
        </authorList>
    </citation>
    <scope>NUCLEOTIDE SEQUENCE</scope>
    <source>
        <strain evidence="2">JCM 14359</strain>
    </source>
</reference>
<evidence type="ECO:0000256" key="1">
    <source>
        <dbReference type="SAM" id="MobiDB-lite"/>
    </source>
</evidence>
<name>A0A830ELL3_9EURY</name>
<dbReference type="RefSeq" id="WP_188788769.1">
    <property type="nucleotide sequence ID" value="NZ_BMOC01000036.1"/>
</dbReference>
<gene>
    <name evidence="2" type="ORF">GCM10008995_29280</name>
</gene>
<sequence>MTDDDRTPETGSTNGSTDDELLAERLEVYANRVSSDLHGLAADLRDGEDVDDDRVDEARETLLEADRTVRRRVDGAAEGDSRERSIPEFTDLYDVDYLAEDAPREEVAHKLAADVVAARQVADRVDRSIYAEELTDVDVAELWDYGLRLRGWAARVLSLRTDRNVAVTRDDPEETLEEENGHA</sequence>
<reference evidence="2" key="2">
    <citation type="submission" date="2020-09" db="EMBL/GenBank/DDBJ databases">
        <authorList>
            <person name="Sun Q."/>
            <person name="Ohkuma M."/>
        </authorList>
    </citation>
    <scope>NUCLEOTIDE SEQUENCE</scope>
    <source>
        <strain evidence="2">JCM 14359</strain>
    </source>
</reference>
<comment type="caution">
    <text evidence="2">The sequence shown here is derived from an EMBL/GenBank/DDBJ whole genome shotgun (WGS) entry which is preliminary data.</text>
</comment>
<dbReference type="AlphaFoldDB" id="A0A830ELL3"/>
<evidence type="ECO:0000313" key="3">
    <source>
        <dbReference type="Proteomes" id="UP000653099"/>
    </source>
</evidence>
<proteinExistence type="predicted"/>
<dbReference type="Proteomes" id="UP000653099">
    <property type="component" value="Unassembled WGS sequence"/>
</dbReference>
<dbReference type="EMBL" id="BMOC01000036">
    <property type="protein sequence ID" value="GGJ17620.1"/>
    <property type="molecule type" value="Genomic_DNA"/>
</dbReference>
<protein>
    <submittedName>
        <fullName evidence="2">Uncharacterized protein</fullName>
    </submittedName>
</protein>
<accession>A0A830ELL3</accession>
<keyword evidence="3" id="KW-1185">Reference proteome</keyword>
<evidence type="ECO:0000313" key="2">
    <source>
        <dbReference type="EMBL" id="GGJ17620.1"/>
    </source>
</evidence>
<organism evidence="2 3">
    <name type="scientific">Halobellus salinus</name>
    <dbReference type="NCBI Taxonomy" id="931585"/>
    <lineage>
        <taxon>Archaea</taxon>
        <taxon>Methanobacteriati</taxon>
        <taxon>Methanobacteriota</taxon>
        <taxon>Stenosarchaea group</taxon>
        <taxon>Halobacteria</taxon>
        <taxon>Halobacteriales</taxon>
        <taxon>Haloferacaceae</taxon>
        <taxon>Halobellus</taxon>
    </lineage>
</organism>
<feature type="region of interest" description="Disordered" evidence="1">
    <location>
        <begin position="1"/>
        <end position="20"/>
    </location>
</feature>